<dbReference type="AlphaFoldDB" id="A0A915ZCD9"/>
<evidence type="ECO:0000313" key="1">
    <source>
        <dbReference type="EMBL" id="CAB5369474.1"/>
    </source>
</evidence>
<sequence length="67" mass="8032">MPINCRNDNKFKWSERLDRTRRRNKTATSLHIERRSQTQDSIKFLVFIYKVKSGLTLCRMTTRGINT</sequence>
<accession>A0A915ZCD9</accession>
<reference evidence="1" key="1">
    <citation type="submission" date="2020-05" db="EMBL/GenBank/DDBJ databases">
        <authorList>
            <person name="Rincon C."/>
            <person name="Sanders R I."/>
            <person name="Robbins C."/>
            <person name="Chaturvedi A."/>
        </authorList>
    </citation>
    <scope>NUCLEOTIDE SEQUENCE</scope>
    <source>
        <strain evidence="1">CHB12</strain>
    </source>
</reference>
<dbReference type="EMBL" id="CAGKOT010000026">
    <property type="protein sequence ID" value="CAB5369474.1"/>
    <property type="molecule type" value="Genomic_DNA"/>
</dbReference>
<dbReference type="Proteomes" id="UP000684084">
    <property type="component" value="Unassembled WGS sequence"/>
</dbReference>
<gene>
    <name evidence="1" type="ORF">CHRIB12_LOCUS12204</name>
</gene>
<comment type="caution">
    <text evidence="1">The sequence shown here is derived from an EMBL/GenBank/DDBJ whole genome shotgun (WGS) entry which is preliminary data.</text>
</comment>
<proteinExistence type="predicted"/>
<evidence type="ECO:0000313" key="2">
    <source>
        <dbReference type="Proteomes" id="UP000684084"/>
    </source>
</evidence>
<organism evidence="1 2">
    <name type="scientific">Rhizophagus irregularis</name>
    <dbReference type="NCBI Taxonomy" id="588596"/>
    <lineage>
        <taxon>Eukaryota</taxon>
        <taxon>Fungi</taxon>
        <taxon>Fungi incertae sedis</taxon>
        <taxon>Mucoromycota</taxon>
        <taxon>Glomeromycotina</taxon>
        <taxon>Glomeromycetes</taxon>
        <taxon>Glomerales</taxon>
        <taxon>Glomeraceae</taxon>
        <taxon>Rhizophagus</taxon>
    </lineage>
</organism>
<name>A0A915ZCD9_9GLOM</name>
<protein>
    <submittedName>
        <fullName evidence="1">Uncharacterized protein</fullName>
    </submittedName>
</protein>